<feature type="signal peptide" evidence="1">
    <location>
        <begin position="1"/>
        <end position="27"/>
    </location>
</feature>
<protein>
    <submittedName>
        <fullName evidence="2">Uncharacterized protein</fullName>
    </submittedName>
</protein>
<organism evidence="2 3">
    <name type="scientific">Candidatus Electrothrix aarhusensis</name>
    <dbReference type="NCBI Taxonomy" id="1859131"/>
    <lineage>
        <taxon>Bacteria</taxon>
        <taxon>Pseudomonadati</taxon>
        <taxon>Thermodesulfobacteriota</taxon>
        <taxon>Desulfobulbia</taxon>
        <taxon>Desulfobulbales</taxon>
        <taxon>Desulfobulbaceae</taxon>
        <taxon>Candidatus Electrothrix</taxon>
    </lineage>
</organism>
<evidence type="ECO:0000313" key="3">
    <source>
        <dbReference type="Proteomes" id="UP000287853"/>
    </source>
</evidence>
<dbReference type="EMBL" id="MTKO01000083">
    <property type="protein sequence ID" value="RWX45065.1"/>
    <property type="molecule type" value="Genomic_DNA"/>
</dbReference>
<dbReference type="Proteomes" id="UP000287853">
    <property type="component" value="Unassembled WGS sequence"/>
</dbReference>
<dbReference type="AlphaFoldDB" id="A0A444IWR6"/>
<name>A0A444IWR6_9BACT</name>
<gene>
    <name evidence="2" type="ORF">H206_02389</name>
</gene>
<keyword evidence="3" id="KW-1185">Reference proteome</keyword>
<sequence>MGLLKKKTIILFSAILMAITMSGMAYAVADVSSAEVMMIGTNPGAGGDGASSIKIQLKNISGGMVGTDWADQTTRFFFLTTEQGDTGMATLLTALSLDKPVWARLAGAAENNSLCQIIYLSK</sequence>
<keyword evidence="1" id="KW-0732">Signal</keyword>
<feature type="chain" id="PRO_5019507212" evidence="1">
    <location>
        <begin position="28"/>
        <end position="122"/>
    </location>
</feature>
<comment type="caution">
    <text evidence="2">The sequence shown here is derived from an EMBL/GenBank/DDBJ whole genome shotgun (WGS) entry which is preliminary data.</text>
</comment>
<evidence type="ECO:0000313" key="2">
    <source>
        <dbReference type="EMBL" id="RWX45065.1"/>
    </source>
</evidence>
<proteinExistence type="predicted"/>
<reference evidence="2 3" key="1">
    <citation type="submission" date="2017-01" db="EMBL/GenBank/DDBJ databases">
        <title>The cable genome- insights into the physiology and evolution of filamentous bacteria capable of sulfide oxidation via long distance electron transfer.</title>
        <authorList>
            <person name="Schreiber L."/>
            <person name="Bjerg J.T."/>
            <person name="Boggild A."/>
            <person name="Van De Vossenberg J."/>
            <person name="Meysman F."/>
            <person name="Nielsen L.P."/>
            <person name="Schramm A."/>
            <person name="Kjeldsen K.U."/>
        </authorList>
    </citation>
    <scope>NUCLEOTIDE SEQUENCE [LARGE SCALE GENOMIC DNA]</scope>
    <source>
        <strain evidence="2">MCF</strain>
    </source>
</reference>
<evidence type="ECO:0000256" key="1">
    <source>
        <dbReference type="SAM" id="SignalP"/>
    </source>
</evidence>
<accession>A0A444IWR6</accession>